<dbReference type="GO" id="GO:0008168">
    <property type="term" value="F:methyltransferase activity"/>
    <property type="evidence" value="ECO:0007669"/>
    <property type="project" value="UniProtKB-KW"/>
</dbReference>
<dbReference type="Proteomes" id="UP000242205">
    <property type="component" value="Chromosome"/>
</dbReference>
<sequence length="216" mass="24480">MCAGVDGRPIACDGRLYFRCAGCGLVFLDASLRPSPDRERAEYDRHENDPADPRYRAFLSRSLDEVRMRVPPPAHGLDFGCGPGPALVAMACEAGYAMDAYDPFYAPDMRVFERSYDFITCTEVVEHLFAPGVELDRLWSLLAPGGVLVVQSARVLDDERFRSWHYRRDPTHVVFFADETFGWLALRWGARLCLPRRDVAVLLKPDAHERVQGEDR</sequence>
<accession>A0A2I6SB65</accession>
<dbReference type="Pfam" id="PF13489">
    <property type="entry name" value="Methyltransf_23"/>
    <property type="match status" value="1"/>
</dbReference>
<proteinExistence type="predicted"/>
<name>A0A2I6SB65_9RHOO</name>
<organism evidence="1 2">
    <name type="scientific">Pseudazoarcus pumilus</name>
    <dbReference type="NCBI Taxonomy" id="2067960"/>
    <lineage>
        <taxon>Bacteria</taxon>
        <taxon>Pseudomonadati</taxon>
        <taxon>Pseudomonadota</taxon>
        <taxon>Betaproteobacteria</taxon>
        <taxon>Rhodocyclales</taxon>
        <taxon>Zoogloeaceae</taxon>
        <taxon>Pseudazoarcus</taxon>
    </lineage>
</organism>
<dbReference type="SUPFAM" id="SSF53335">
    <property type="entry name" value="S-adenosyl-L-methionine-dependent methyltransferases"/>
    <property type="match status" value="1"/>
</dbReference>
<keyword evidence="1" id="KW-0489">Methyltransferase</keyword>
<reference evidence="1 2" key="1">
    <citation type="submission" date="2018-01" db="EMBL/GenBank/DDBJ databases">
        <authorList>
            <person name="Fu G.-Y."/>
        </authorList>
    </citation>
    <scope>NUCLEOTIDE SEQUENCE [LARGE SCALE GENOMIC DNA]</scope>
    <source>
        <strain evidence="1 2">SY39</strain>
    </source>
</reference>
<dbReference type="GO" id="GO:0032259">
    <property type="term" value="P:methylation"/>
    <property type="evidence" value="ECO:0007669"/>
    <property type="project" value="UniProtKB-KW"/>
</dbReference>
<dbReference type="InterPro" id="IPR029063">
    <property type="entry name" value="SAM-dependent_MTases_sf"/>
</dbReference>
<dbReference type="AlphaFoldDB" id="A0A2I6SB65"/>
<protein>
    <submittedName>
        <fullName evidence="1">Methyltransferase</fullName>
    </submittedName>
</protein>
<keyword evidence="2" id="KW-1185">Reference proteome</keyword>
<dbReference type="KEGG" id="atw:C0099_14205"/>
<dbReference type="OrthoDB" id="9816564at2"/>
<gene>
    <name evidence="1" type="ORF">C0099_14205</name>
</gene>
<evidence type="ECO:0000313" key="1">
    <source>
        <dbReference type="EMBL" id="AUN96487.1"/>
    </source>
</evidence>
<evidence type="ECO:0000313" key="2">
    <source>
        <dbReference type="Proteomes" id="UP000242205"/>
    </source>
</evidence>
<dbReference type="Gene3D" id="3.40.50.150">
    <property type="entry name" value="Vaccinia Virus protein VP39"/>
    <property type="match status" value="2"/>
</dbReference>
<dbReference type="EMBL" id="CP025682">
    <property type="protein sequence ID" value="AUN96487.1"/>
    <property type="molecule type" value="Genomic_DNA"/>
</dbReference>
<keyword evidence="1" id="KW-0808">Transferase</keyword>